<gene>
    <name evidence="2" type="ORF">ABKA15_09045</name>
</gene>
<accession>A0AAU7PXH8</accession>
<sequence length="365" mass="42110">MKICQNCFADEILKSQVITAGKKSNCDVCCIRDDFTYDTETDDYLIDFFIPFISIFSPIHKIANSQPGQGTLLKTEVTNNWNIFATQNEVEVYQMLSEICKDFFERNPEILTSTVAVEKMYDSEYVQEFSLIRGSWQDFVEDITYNNRCHSDKFNKKIFEKYCKSLLKVYQEEKIFYRCRILESEIGFDKGGIGAPPRGKTADGRANARGIIILYLGDSEKTTIHETRAGLHDYVCIGKFKLNESIRIIDFKKINEISPFEDGIIDDIAELAINKRPLQQIGSEMGKAMRKSDDVLDYLPTQYISDFVRSIVSEEKPNEYAYQGIEFRSVMNPGGYNLAIFSPDYFDIMDDLETKKINHISYEFT</sequence>
<protein>
    <submittedName>
        <fullName evidence="2">RES family NAD+ phosphorylase</fullName>
    </submittedName>
</protein>
<feature type="domain" description="RES" evidence="1">
    <location>
        <begin position="189"/>
        <end position="350"/>
    </location>
</feature>
<dbReference type="AlphaFoldDB" id="A0AAU7PXH8"/>
<dbReference type="Pfam" id="PF08808">
    <property type="entry name" value="RES"/>
    <property type="match status" value="1"/>
</dbReference>
<evidence type="ECO:0000259" key="1">
    <source>
        <dbReference type="SMART" id="SM00953"/>
    </source>
</evidence>
<organism evidence="2">
    <name type="scientific">Streptococcus sp. KHUD_010</name>
    <dbReference type="NCBI Taxonomy" id="3157339"/>
    <lineage>
        <taxon>Bacteria</taxon>
        <taxon>Bacillati</taxon>
        <taxon>Bacillota</taxon>
        <taxon>Bacilli</taxon>
        <taxon>Lactobacillales</taxon>
        <taxon>Streptococcaceae</taxon>
        <taxon>Streptococcus</taxon>
    </lineage>
</organism>
<name>A0AAU7PXH8_9STRE</name>
<dbReference type="EMBL" id="CP157941">
    <property type="protein sequence ID" value="XBS57099.1"/>
    <property type="molecule type" value="Genomic_DNA"/>
</dbReference>
<dbReference type="InterPro" id="IPR014914">
    <property type="entry name" value="RES_dom"/>
</dbReference>
<proteinExistence type="predicted"/>
<dbReference type="SMART" id="SM00953">
    <property type="entry name" value="RES"/>
    <property type="match status" value="1"/>
</dbReference>
<evidence type="ECO:0000313" key="2">
    <source>
        <dbReference type="EMBL" id="XBS57099.1"/>
    </source>
</evidence>
<reference evidence="2" key="1">
    <citation type="submission" date="2024-06" db="EMBL/GenBank/DDBJ databases">
        <title>Complete genome sequence of Streptococcus sp. KHUD_010.</title>
        <authorList>
            <person name="Lee J.-H."/>
            <person name="Moon J.-H."/>
        </authorList>
    </citation>
    <scope>NUCLEOTIDE SEQUENCE</scope>
    <source>
        <strain evidence="2">KHUD_010</strain>
    </source>
</reference>
<dbReference type="RefSeq" id="WP_049512395.1">
    <property type="nucleotide sequence ID" value="NZ_CP157941.1"/>
</dbReference>